<evidence type="ECO:0000256" key="11">
    <source>
        <dbReference type="SAM" id="MobiDB-lite"/>
    </source>
</evidence>
<evidence type="ECO:0000256" key="8">
    <source>
        <dbReference type="ARBA" id="ARBA00023136"/>
    </source>
</evidence>
<evidence type="ECO:0000256" key="6">
    <source>
        <dbReference type="ARBA" id="ARBA00022989"/>
    </source>
</evidence>
<dbReference type="PRINTS" id="PR00926">
    <property type="entry name" value="MITOCARRIER"/>
</dbReference>
<reference evidence="12" key="1">
    <citation type="journal article" date="2014" name="Genome Biol. Evol.">
        <title>Gene Loss Rather Than Gene Gain Is Associated with a Host Jump from Monocots to Dicots in the Smut Fungus Melanopsichium pennsylvanicum.</title>
        <authorList>
            <person name="Sharma R."/>
            <person name="Mishra B."/>
            <person name="Runge F."/>
            <person name="Thines M."/>
        </authorList>
    </citation>
    <scope>NUCLEOTIDE SEQUENCE</scope>
    <source>
        <strain evidence="12">4</strain>
    </source>
</reference>
<evidence type="ECO:0000256" key="4">
    <source>
        <dbReference type="ARBA" id="ARBA00022692"/>
    </source>
</evidence>
<evidence type="ECO:0000256" key="5">
    <source>
        <dbReference type="ARBA" id="ARBA00022737"/>
    </source>
</evidence>
<dbReference type="InterPro" id="IPR002067">
    <property type="entry name" value="MCP"/>
</dbReference>
<dbReference type="EMBL" id="HG529494">
    <property type="protein sequence ID" value="CDI51190.1"/>
    <property type="molecule type" value="Genomic_DNA"/>
</dbReference>
<feature type="repeat" description="Solcar" evidence="9">
    <location>
        <begin position="134"/>
        <end position="227"/>
    </location>
</feature>
<dbReference type="InterPro" id="IPR018108">
    <property type="entry name" value="MCP_transmembrane"/>
</dbReference>
<sequence length="327" mass="35187">MSRTTPDSVLARDQAVAKAEHPQHNFATPTPPPTHSQSYILTATFAAAGLGNAISAACTNPADIVKVRQQLMVDKTRANFVSVASDMINKEGIRALWNGVTASCLRELTYSTVRFGLYETFKDLYGSALGVSDTSFALKALSGISSGAIGSAFACPTDLIKVRMQAVRPTGKPPYPNSFVAFAHVYREGNGFIGGIRSLYRGVGPTIIRAAVLTSSQIASYDQVKSILKSNRIMNEGFGLHLSASMVAGLACSVTSAPFDTVKVRLMQDKSRQFKNAFDCLGKLVANEGPLALYKGFSMCWARLGSHTVISLILFERFRSLFGVKPL</sequence>
<keyword evidence="6" id="KW-1133">Transmembrane helix</keyword>
<name>A0A077QPY7_9BASI</name>
<dbReference type="Gene3D" id="1.50.40.10">
    <property type="entry name" value="Mitochondrial carrier domain"/>
    <property type="match status" value="1"/>
</dbReference>
<keyword evidence="7" id="KW-0496">Mitochondrion</keyword>
<dbReference type="AlphaFoldDB" id="A0A077QPY7"/>
<feature type="repeat" description="Solcar" evidence="9">
    <location>
        <begin position="43"/>
        <end position="124"/>
    </location>
</feature>
<evidence type="ECO:0000256" key="7">
    <source>
        <dbReference type="ARBA" id="ARBA00023128"/>
    </source>
</evidence>
<evidence type="ECO:0000256" key="3">
    <source>
        <dbReference type="ARBA" id="ARBA00022448"/>
    </source>
</evidence>
<keyword evidence="3 10" id="KW-0813">Transport</keyword>
<dbReference type="PROSITE" id="PS50920">
    <property type="entry name" value="SOLCAR"/>
    <property type="match status" value="3"/>
</dbReference>
<evidence type="ECO:0000256" key="9">
    <source>
        <dbReference type="PROSITE-ProRule" id="PRU00282"/>
    </source>
</evidence>
<dbReference type="InterPro" id="IPR023395">
    <property type="entry name" value="MCP_dom_sf"/>
</dbReference>
<dbReference type="GO" id="GO:0031966">
    <property type="term" value="C:mitochondrial membrane"/>
    <property type="evidence" value="ECO:0007669"/>
    <property type="project" value="UniProtKB-SubCell"/>
</dbReference>
<evidence type="ECO:0000256" key="10">
    <source>
        <dbReference type="RuleBase" id="RU000488"/>
    </source>
</evidence>
<dbReference type="GO" id="GO:0055085">
    <property type="term" value="P:transmembrane transport"/>
    <property type="evidence" value="ECO:0007669"/>
    <property type="project" value="InterPro"/>
</dbReference>
<comment type="subcellular location">
    <subcellularLocation>
        <location evidence="1">Mitochondrion membrane</location>
        <topology evidence="1">Multi-pass membrane protein</topology>
    </subcellularLocation>
</comment>
<proteinExistence type="inferred from homology"/>
<keyword evidence="8 9" id="KW-0472">Membrane</keyword>
<comment type="similarity">
    <text evidence="2 10">Belongs to the mitochondrial carrier (TC 2.A.29) family.</text>
</comment>
<protein>
    <submittedName>
        <fullName evidence="12">Related to mitochondrial uncoupling protein 3</fullName>
    </submittedName>
</protein>
<dbReference type="PANTHER" id="PTHR45618">
    <property type="entry name" value="MITOCHONDRIAL DICARBOXYLATE CARRIER-RELATED"/>
    <property type="match status" value="1"/>
</dbReference>
<dbReference type="Pfam" id="PF00153">
    <property type="entry name" value="Mito_carr"/>
    <property type="match status" value="3"/>
</dbReference>
<evidence type="ECO:0000256" key="2">
    <source>
        <dbReference type="ARBA" id="ARBA00006375"/>
    </source>
</evidence>
<feature type="region of interest" description="Disordered" evidence="11">
    <location>
        <begin position="1"/>
        <end position="35"/>
    </location>
</feature>
<feature type="repeat" description="Solcar" evidence="9">
    <location>
        <begin position="236"/>
        <end position="321"/>
    </location>
</feature>
<dbReference type="InterPro" id="IPR050391">
    <property type="entry name" value="Mito_Metabolite_Transporter"/>
</dbReference>
<keyword evidence="5" id="KW-0677">Repeat</keyword>
<organism evidence="12">
    <name type="scientific">Melanopsichium pennsylvanicum 4</name>
    <dbReference type="NCBI Taxonomy" id="1398559"/>
    <lineage>
        <taxon>Eukaryota</taxon>
        <taxon>Fungi</taxon>
        <taxon>Dikarya</taxon>
        <taxon>Basidiomycota</taxon>
        <taxon>Ustilaginomycotina</taxon>
        <taxon>Ustilaginomycetes</taxon>
        <taxon>Ustilaginales</taxon>
        <taxon>Ustilaginaceae</taxon>
        <taxon>Melanopsichium</taxon>
    </lineage>
</organism>
<accession>A0A077QPY7</accession>
<evidence type="ECO:0000313" key="12">
    <source>
        <dbReference type="EMBL" id="CDI51190.1"/>
    </source>
</evidence>
<dbReference type="SUPFAM" id="SSF103506">
    <property type="entry name" value="Mitochondrial carrier"/>
    <property type="match status" value="1"/>
</dbReference>
<evidence type="ECO:0000256" key="1">
    <source>
        <dbReference type="ARBA" id="ARBA00004225"/>
    </source>
</evidence>
<keyword evidence="4 9" id="KW-0812">Transmembrane</keyword>